<dbReference type="AlphaFoldDB" id="A0A2S0VNE6"/>
<dbReference type="Gene3D" id="3.40.50.2300">
    <property type="match status" value="2"/>
</dbReference>
<dbReference type="EMBL" id="CP026604">
    <property type="protein sequence ID" value="AWB65735.1"/>
    <property type="molecule type" value="Genomic_DNA"/>
</dbReference>
<dbReference type="RefSeq" id="WP_108601810.1">
    <property type="nucleotide sequence ID" value="NZ_CP026604.1"/>
</dbReference>
<dbReference type="InterPro" id="IPR025997">
    <property type="entry name" value="SBP_2_dom"/>
</dbReference>
<proteinExistence type="inferred from homology"/>
<evidence type="ECO:0000256" key="1">
    <source>
        <dbReference type="ARBA" id="ARBA00004418"/>
    </source>
</evidence>
<evidence type="ECO:0000259" key="3">
    <source>
        <dbReference type="Pfam" id="PF13407"/>
    </source>
</evidence>
<comment type="subcellular location">
    <subcellularLocation>
        <location evidence="1">Periplasm</location>
    </subcellularLocation>
</comment>
<dbReference type="GO" id="GO:0030288">
    <property type="term" value="C:outer membrane-bounded periplasmic space"/>
    <property type="evidence" value="ECO:0007669"/>
    <property type="project" value="TreeGrafter"/>
</dbReference>
<dbReference type="Proteomes" id="UP000244441">
    <property type="component" value="Chromosome"/>
</dbReference>
<evidence type="ECO:0000256" key="2">
    <source>
        <dbReference type="ARBA" id="ARBA00007639"/>
    </source>
</evidence>
<evidence type="ECO:0000313" key="4">
    <source>
        <dbReference type="EMBL" id="AWB65735.1"/>
    </source>
</evidence>
<protein>
    <submittedName>
        <fullName evidence="4">Sugar ABC transporter substrate-binding protein</fullName>
    </submittedName>
</protein>
<dbReference type="PANTHER" id="PTHR30036">
    <property type="entry name" value="D-XYLOSE-BINDING PERIPLASMIC PROTEIN"/>
    <property type="match status" value="1"/>
</dbReference>
<evidence type="ECO:0000313" key="5">
    <source>
        <dbReference type="Proteomes" id="UP000244441"/>
    </source>
</evidence>
<dbReference type="GO" id="GO:0030246">
    <property type="term" value="F:carbohydrate binding"/>
    <property type="evidence" value="ECO:0007669"/>
    <property type="project" value="TreeGrafter"/>
</dbReference>
<keyword evidence="5" id="KW-1185">Reference proteome</keyword>
<dbReference type="PANTHER" id="PTHR30036:SF7">
    <property type="entry name" value="ABC TRANSPORTER PERIPLASMIC-BINDING PROTEIN YPHF"/>
    <property type="match status" value="1"/>
</dbReference>
<dbReference type="OrthoDB" id="3189720at2"/>
<sequence length="335" mass="37412">MLKMTITRTLMLLLGLLLITSVQAKTWRFAVIPKDQSNPFFQQVKIGCERAAKALGNVECVFEGPNKANAISQHLILEKLIDQGIDGVAFSVLLDSYVARRTLPVLVKNDIPLVTFDSDIDDSTAKRFPNVRKAYIGTNNFDLGVKLGLTLKSMRPEGGTLCIQTGRKDSVNLDERISGIRAALSVAEPKLINPARIRRLVNINGWTEHADCPLYSWSDQERAVKQLQDMLTRPDNIAVVAVGGWPQYHSSYPTMMKQLKVSHPNHTLLVADTTQEQLDLLQQGLSKINVGQKPAKMGEQAIHTLYKIVTDQAYEPQIFTELTHCTQDNYARCTQ</sequence>
<comment type="similarity">
    <text evidence="2">Belongs to the bacterial solute-binding protein 2 family.</text>
</comment>
<dbReference type="KEGG" id="cate:C2869_04460"/>
<dbReference type="SUPFAM" id="SSF53822">
    <property type="entry name" value="Periplasmic binding protein-like I"/>
    <property type="match status" value="1"/>
</dbReference>
<gene>
    <name evidence="4" type="ORF">C2869_04460</name>
</gene>
<dbReference type="Pfam" id="PF13407">
    <property type="entry name" value="Peripla_BP_4"/>
    <property type="match status" value="1"/>
</dbReference>
<accession>A0A2S0VNE6</accession>
<reference evidence="4 5" key="1">
    <citation type="submission" date="2018-01" db="EMBL/GenBank/DDBJ databases">
        <title>Genome sequence of a Cantenovulum-like bacteria.</title>
        <authorList>
            <person name="Tan W.R."/>
            <person name="Lau N.-S."/>
            <person name="Go F."/>
            <person name="Amirul A.-A.A."/>
        </authorList>
    </citation>
    <scope>NUCLEOTIDE SEQUENCE [LARGE SCALE GENOMIC DNA]</scope>
    <source>
        <strain evidence="4 5">CCB-QB4</strain>
    </source>
</reference>
<dbReference type="GO" id="GO:0055085">
    <property type="term" value="P:transmembrane transport"/>
    <property type="evidence" value="ECO:0007669"/>
    <property type="project" value="UniProtKB-ARBA"/>
</dbReference>
<dbReference type="InterPro" id="IPR028082">
    <property type="entry name" value="Peripla_BP_I"/>
</dbReference>
<dbReference type="InterPro" id="IPR050555">
    <property type="entry name" value="Bact_Solute-Bind_Prot2"/>
</dbReference>
<feature type="domain" description="Periplasmic binding protein" evidence="3">
    <location>
        <begin position="29"/>
        <end position="310"/>
    </location>
</feature>
<name>A0A2S0VNE6_9ALTE</name>
<organism evidence="4 5">
    <name type="scientific">Saccharobesus litoralis</name>
    <dbReference type="NCBI Taxonomy" id="2172099"/>
    <lineage>
        <taxon>Bacteria</taxon>
        <taxon>Pseudomonadati</taxon>
        <taxon>Pseudomonadota</taxon>
        <taxon>Gammaproteobacteria</taxon>
        <taxon>Alteromonadales</taxon>
        <taxon>Alteromonadaceae</taxon>
        <taxon>Saccharobesus</taxon>
    </lineage>
</organism>